<sequence>MRGEGKILLGSISQCVHEYGLKFTQLSYYVLEMVANTWRRMSGKETMLTGGMDIARLMIHMQHAEDDDQKAMKDY</sequence>
<gene>
    <name evidence="1" type="ORF">H5410_003543</name>
</gene>
<keyword evidence="2" id="KW-1185">Reference proteome</keyword>
<reference evidence="1 2" key="1">
    <citation type="submission" date="2020-09" db="EMBL/GenBank/DDBJ databases">
        <title>De no assembly of potato wild relative species, Solanum commersonii.</title>
        <authorList>
            <person name="Cho K."/>
        </authorList>
    </citation>
    <scope>NUCLEOTIDE SEQUENCE [LARGE SCALE GENOMIC DNA]</scope>
    <source>
        <strain evidence="1">LZ3.2</strain>
        <tissue evidence="1">Leaf</tissue>
    </source>
</reference>
<evidence type="ECO:0000313" key="2">
    <source>
        <dbReference type="Proteomes" id="UP000824120"/>
    </source>
</evidence>
<proteinExistence type="predicted"/>
<name>A0A9J6B5E3_SOLCO</name>
<dbReference type="Proteomes" id="UP000824120">
    <property type="component" value="Chromosome 1"/>
</dbReference>
<dbReference type="EMBL" id="JACXVP010000001">
    <property type="protein sequence ID" value="KAG5631826.1"/>
    <property type="molecule type" value="Genomic_DNA"/>
</dbReference>
<comment type="caution">
    <text evidence="1">The sequence shown here is derived from an EMBL/GenBank/DDBJ whole genome shotgun (WGS) entry which is preliminary data.</text>
</comment>
<evidence type="ECO:0000313" key="1">
    <source>
        <dbReference type="EMBL" id="KAG5631826.1"/>
    </source>
</evidence>
<dbReference type="AlphaFoldDB" id="A0A9J6B5E3"/>
<organism evidence="1 2">
    <name type="scientific">Solanum commersonii</name>
    <name type="common">Commerson's wild potato</name>
    <name type="synonym">Commerson's nightshade</name>
    <dbReference type="NCBI Taxonomy" id="4109"/>
    <lineage>
        <taxon>Eukaryota</taxon>
        <taxon>Viridiplantae</taxon>
        <taxon>Streptophyta</taxon>
        <taxon>Embryophyta</taxon>
        <taxon>Tracheophyta</taxon>
        <taxon>Spermatophyta</taxon>
        <taxon>Magnoliopsida</taxon>
        <taxon>eudicotyledons</taxon>
        <taxon>Gunneridae</taxon>
        <taxon>Pentapetalae</taxon>
        <taxon>asterids</taxon>
        <taxon>lamiids</taxon>
        <taxon>Solanales</taxon>
        <taxon>Solanaceae</taxon>
        <taxon>Solanoideae</taxon>
        <taxon>Solaneae</taxon>
        <taxon>Solanum</taxon>
    </lineage>
</organism>
<protein>
    <submittedName>
        <fullName evidence="1">Uncharacterized protein</fullName>
    </submittedName>
</protein>
<accession>A0A9J6B5E3</accession>